<feature type="compositionally biased region" description="Basic and acidic residues" evidence="1">
    <location>
        <begin position="161"/>
        <end position="186"/>
    </location>
</feature>
<feature type="signal peptide" evidence="2">
    <location>
        <begin position="1"/>
        <end position="19"/>
    </location>
</feature>
<organism evidence="3">
    <name type="scientific">Spodoptera frugiperda</name>
    <name type="common">Fall armyworm</name>
    <dbReference type="NCBI Taxonomy" id="7108"/>
    <lineage>
        <taxon>Eukaryota</taxon>
        <taxon>Metazoa</taxon>
        <taxon>Ecdysozoa</taxon>
        <taxon>Arthropoda</taxon>
        <taxon>Hexapoda</taxon>
        <taxon>Insecta</taxon>
        <taxon>Pterygota</taxon>
        <taxon>Neoptera</taxon>
        <taxon>Endopterygota</taxon>
        <taxon>Lepidoptera</taxon>
        <taxon>Glossata</taxon>
        <taxon>Ditrysia</taxon>
        <taxon>Noctuoidea</taxon>
        <taxon>Noctuidae</taxon>
        <taxon>Amphipyrinae</taxon>
        <taxon>Spodoptera</taxon>
    </lineage>
</organism>
<evidence type="ECO:0000256" key="2">
    <source>
        <dbReference type="SAM" id="SignalP"/>
    </source>
</evidence>
<reference evidence="3" key="1">
    <citation type="submission" date="2016-07" db="EMBL/GenBank/DDBJ databases">
        <authorList>
            <person name="Bretaudeau A."/>
        </authorList>
    </citation>
    <scope>NUCLEOTIDE SEQUENCE</scope>
    <source>
        <strain evidence="3">Rice</strain>
        <tissue evidence="3">Whole body</tissue>
    </source>
</reference>
<evidence type="ECO:0000256" key="1">
    <source>
        <dbReference type="SAM" id="MobiDB-lite"/>
    </source>
</evidence>
<feature type="chain" id="PRO_5013655390" evidence="2">
    <location>
        <begin position="20"/>
        <end position="262"/>
    </location>
</feature>
<keyword evidence="2" id="KW-0732">Signal</keyword>
<gene>
    <name evidence="3" type="ORF">SFRICE_003669</name>
</gene>
<feature type="region of interest" description="Disordered" evidence="1">
    <location>
        <begin position="160"/>
        <end position="193"/>
    </location>
</feature>
<accession>A0A2H1V6Y4</accession>
<dbReference type="AlphaFoldDB" id="A0A2H1V6Y4"/>
<name>A0A2H1V6Y4_SPOFR</name>
<sequence length="262" mass="29077">MWLWFVFVAAAAVLSGVESAGAGAARLVCYVESARATDGFSECTHLVYAGDARGDKLDALLKEYKKINPRLKVILRISEADKIMHYRFSPVSWVHLQTYIFTHTKPGPETIICGPHKELIRADELNRATLSATAGRSATAHITSTAYKWPLLTKALFSHGEGTRGRQKDAGCRDEMTSDTRDDKLSDGGARSTGPCPVKITELTWDEMSFLIQKQDEKKKYSTKVLITNLIAPSENHKTTYKPSRTDSFGVAGPRVVYEYKT</sequence>
<evidence type="ECO:0000313" key="3">
    <source>
        <dbReference type="EMBL" id="SOQ36546.1"/>
    </source>
</evidence>
<dbReference type="EMBL" id="ODYU01000980">
    <property type="protein sequence ID" value="SOQ36546.1"/>
    <property type="molecule type" value="Genomic_DNA"/>
</dbReference>
<protein>
    <submittedName>
        <fullName evidence="3">SFRICE_003669</fullName>
    </submittedName>
</protein>
<proteinExistence type="predicted"/>